<proteinExistence type="predicted"/>
<dbReference type="PANTHER" id="PTHR33406:SF13">
    <property type="entry name" value="MEMBRANE PROTEIN YDFJ"/>
    <property type="match status" value="1"/>
</dbReference>
<evidence type="ECO:0000256" key="3">
    <source>
        <dbReference type="ARBA" id="ARBA00022692"/>
    </source>
</evidence>
<dbReference type="SUPFAM" id="SSF82866">
    <property type="entry name" value="Multidrug efflux transporter AcrB transmembrane domain"/>
    <property type="match status" value="1"/>
</dbReference>
<evidence type="ECO:0000256" key="5">
    <source>
        <dbReference type="ARBA" id="ARBA00023136"/>
    </source>
</evidence>
<dbReference type="InterPro" id="IPR004869">
    <property type="entry name" value="MMPL_dom"/>
</dbReference>
<reference evidence="7 8" key="1">
    <citation type="journal article" date="2016" name="Front. Microbiol.">
        <title>Comprehensive Phylogenetic Analysis of Bovine Non-aureus Staphylococci Species Based on Whole-Genome Sequencing.</title>
        <authorList>
            <person name="Naushad S."/>
            <person name="Barkema H.W."/>
            <person name="Luby C."/>
            <person name="Condas L.A."/>
            <person name="Nobrega D.B."/>
            <person name="Carson D.A."/>
            <person name="De Buck J."/>
        </authorList>
    </citation>
    <scope>NUCLEOTIDE SEQUENCE [LARGE SCALE GENOMIC DNA]</scope>
    <source>
        <strain evidence="7 8">SNUC 4781</strain>
    </source>
</reference>
<comment type="caution">
    <text evidence="7">The sequence shown here is derived from an EMBL/GenBank/DDBJ whole genome shotgun (WGS) entry which is preliminary data.</text>
</comment>
<dbReference type="GO" id="GO:0005886">
    <property type="term" value="C:plasma membrane"/>
    <property type="evidence" value="ECO:0007669"/>
    <property type="project" value="UniProtKB-SubCell"/>
</dbReference>
<feature type="domain" description="Membrane transport protein MMPL" evidence="6">
    <location>
        <begin position="4"/>
        <end position="55"/>
    </location>
</feature>
<name>A0A3A0VN64_STAGA</name>
<dbReference type="Pfam" id="PF03176">
    <property type="entry name" value="MMPL"/>
    <property type="match status" value="1"/>
</dbReference>
<keyword evidence="4" id="KW-1133">Transmembrane helix</keyword>
<evidence type="ECO:0000259" key="6">
    <source>
        <dbReference type="Pfam" id="PF03176"/>
    </source>
</evidence>
<dbReference type="AlphaFoldDB" id="A0A3A0VN64"/>
<evidence type="ECO:0000313" key="8">
    <source>
        <dbReference type="Proteomes" id="UP000265541"/>
    </source>
</evidence>
<keyword evidence="2" id="KW-1003">Cell membrane</keyword>
<evidence type="ECO:0000256" key="1">
    <source>
        <dbReference type="ARBA" id="ARBA00004651"/>
    </source>
</evidence>
<evidence type="ECO:0000313" key="7">
    <source>
        <dbReference type="EMBL" id="RIP34879.1"/>
    </source>
</evidence>
<protein>
    <recommendedName>
        <fullName evidence="6">Membrane transport protein MMPL domain-containing protein</fullName>
    </recommendedName>
</protein>
<evidence type="ECO:0000256" key="4">
    <source>
        <dbReference type="ARBA" id="ARBA00022989"/>
    </source>
</evidence>
<dbReference type="Proteomes" id="UP000265541">
    <property type="component" value="Unassembled WGS sequence"/>
</dbReference>
<keyword evidence="5" id="KW-0472">Membrane</keyword>
<keyword evidence="3" id="KW-0812">Transmembrane</keyword>
<dbReference type="OrthoDB" id="7051771at2"/>
<organism evidence="7 8">
    <name type="scientific">Staphylococcus gallinarum</name>
    <dbReference type="NCBI Taxonomy" id="1293"/>
    <lineage>
        <taxon>Bacteria</taxon>
        <taxon>Bacillati</taxon>
        <taxon>Bacillota</taxon>
        <taxon>Bacilli</taxon>
        <taxon>Bacillales</taxon>
        <taxon>Staphylococcaceae</taxon>
        <taxon>Staphylococcus</taxon>
    </lineage>
</organism>
<dbReference type="PANTHER" id="PTHR33406">
    <property type="entry name" value="MEMBRANE PROTEIN MJ1562-RELATED"/>
    <property type="match status" value="1"/>
</dbReference>
<dbReference type="Gene3D" id="1.20.1640.10">
    <property type="entry name" value="Multidrug efflux transporter AcrB transmembrane domain"/>
    <property type="match status" value="1"/>
</dbReference>
<dbReference type="InterPro" id="IPR050545">
    <property type="entry name" value="Mycobact_MmpL"/>
</dbReference>
<sequence>MIAVFASFIFVEDLTIKSMGLTLAFGVLFDAFIVRMTFGPAVMSILGKASWYLPKWLDKLIPNIDIEGNDMDSLEHDSSKDSHLLNDTGSHNEGSKSIQNIKINKQTLHLYNELNNVLFDENLMFNALLNYSREKNYAVYEKFSSNFKDKISLHTETNVKENIYEYSELITLLNKQSENISSVNRMLMKIIEKNS</sequence>
<gene>
    <name evidence="7" type="ORF">BUZ14_06800</name>
</gene>
<dbReference type="EMBL" id="QYJN01000003">
    <property type="protein sequence ID" value="RIP34879.1"/>
    <property type="molecule type" value="Genomic_DNA"/>
</dbReference>
<accession>A0A3A0VN64</accession>
<comment type="subcellular location">
    <subcellularLocation>
        <location evidence="1">Cell membrane</location>
        <topology evidence="1">Multi-pass membrane protein</topology>
    </subcellularLocation>
</comment>
<evidence type="ECO:0000256" key="2">
    <source>
        <dbReference type="ARBA" id="ARBA00022475"/>
    </source>
</evidence>